<feature type="chain" id="PRO_5034223726" description="Neurotransmitter-gated ion-channel ligand-binding domain-containing protein" evidence="2">
    <location>
        <begin position="25"/>
        <end position="445"/>
    </location>
</feature>
<dbReference type="EMBL" id="HBUF01031249">
    <property type="protein sequence ID" value="CAG6614788.1"/>
    <property type="molecule type" value="Transcribed_RNA"/>
</dbReference>
<feature type="signal peptide" evidence="2">
    <location>
        <begin position="1"/>
        <end position="24"/>
    </location>
</feature>
<keyword evidence="2" id="KW-0732">Signal</keyword>
<proteinExistence type="predicted"/>
<keyword evidence="1" id="KW-1133">Transmembrane helix</keyword>
<dbReference type="InterPro" id="IPR036734">
    <property type="entry name" value="Neur_chan_lig-bd_sf"/>
</dbReference>
<dbReference type="SUPFAM" id="SSF63712">
    <property type="entry name" value="Nicotinic receptor ligand binding domain-like"/>
    <property type="match status" value="1"/>
</dbReference>
<dbReference type="GO" id="GO:0004888">
    <property type="term" value="F:transmembrane signaling receptor activity"/>
    <property type="evidence" value="ECO:0007669"/>
    <property type="project" value="InterPro"/>
</dbReference>
<feature type="domain" description="Neurotransmitter-gated ion-channel ligand-binding" evidence="3">
    <location>
        <begin position="66"/>
        <end position="197"/>
    </location>
</feature>
<feature type="transmembrane region" description="Helical" evidence="1">
    <location>
        <begin position="323"/>
        <end position="345"/>
    </location>
</feature>
<evidence type="ECO:0000259" key="3">
    <source>
        <dbReference type="Pfam" id="PF02931"/>
    </source>
</evidence>
<keyword evidence="1" id="KW-0472">Membrane</keyword>
<dbReference type="Gene3D" id="2.70.170.10">
    <property type="entry name" value="Neurotransmitter-gated ion-channel ligand-binding domain"/>
    <property type="match status" value="1"/>
</dbReference>
<dbReference type="AlphaFoldDB" id="A0A8D8LTT4"/>
<dbReference type="Pfam" id="PF02931">
    <property type="entry name" value="Neur_chan_LBD"/>
    <property type="match status" value="1"/>
</dbReference>
<evidence type="ECO:0000313" key="4">
    <source>
        <dbReference type="EMBL" id="CAG6614788.1"/>
    </source>
</evidence>
<sequence length="445" mass="51215">MGGFVFFGLCAITCLLTLLTPTVGQEIPDVPDNNPCRSKTSIDVDFNEQIMGCLRKSIDYNVYLNQTIDVNINILTENIFFSDRVHVFYFFGRIGLSWNDPNLRWSKNDFPQGTVITRFNPGLWKPDLYVNALTNFDSGRRLANNPVVSQASTGAMIISHTGTVMFHSEITLWAYCPQTDFTYFPYDVKECRIELFSPSNIRLVTRGINLINPFYLSSPSDLSYQLLATNLTSGPSDNGGNGSSSVILYFKMLRFDESHNVKLHTPNLGLCLFLLIPLWLSPRNPLRLILPTICFLFTLYQMQLLNTMLGKSVFAGPILMLDFYQAIIIISLLMIIHNFYSCLIWRRKVFLPTPLNRFYAHLYANNWFKQLTEARSYFEFEQDCQENTENLEAIFHTWSELLRLVDVLLIIIVMGVEVFYYRQTIFIGSSPLYQTEEPANKIMLH</sequence>
<evidence type="ECO:0000256" key="1">
    <source>
        <dbReference type="SAM" id="Phobius"/>
    </source>
</evidence>
<protein>
    <recommendedName>
        <fullName evidence="3">Neurotransmitter-gated ion-channel ligand-binding domain-containing protein</fullName>
    </recommendedName>
</protein>
<keyword evidence="1" id="KW-0812">Transmembrane</keyword>
<dbReference type="InterPro" id="IPR006202">
    <property type="entry name" value="Neur_chan_lig-bd"/>
</dbReference>
<name>A0A8D8LTT4_9HEMI</name>
<evidence type="ECO:0000256" key="2">
    <source>
        <dbReference type="SAM" id="SignalP"/>
    </source>
</evidence>
<dbReference type="InterPro" id="IPR006201">
    <property type="entry name" value="Neur_channel"/>
</dbReference>
<accession>A0A8D8LTT4</accession>
<dbReference type="GO" id="GO:0005230">
    <property type="term" value="F:extracellular ligand-gated monoatomic ion channel activity"/>
    <property type="evidence" value="ECO:0007669"/>
    <property type="project" value="InterPro"/>
</dbReference>
<dbReference type="PANTHER" id="PTHR18945">
    <property type="entry name" value="NEUROTRANSMITTER GATED ION CHANNEL"/>
    <property type="match status" value="1"/>
</dbReference>
<reference evidence="4" key="1">
    <citation type="submission" date="2021-05" db="EMBL/GenBank/DDBJ databases">
        <authorList>
            <person name="Alioto T."/>
            <person name="Alioto T."/>
            <person name="Gomez Garrido J."/>
        </authorList>
    </citation>
    <scope>NUCLEOTIDE SEQUENCE</scope>
</reference>
<feature type="transmembrane region" description="Helical" evidence="1">
    <location>
        <begin position="401"/>
        <end position="421"/>
    </location>
</feature>
<dbReference type="GO" id="GO:0016020">
    <property type="term" value="C:membrane"/>
    <property type="evidence" value="ECO:0007669"/>
    <property type="project" value="InterPro"/>
</dbReference>
<organism evidence="4">
    <name type="scientific">Cacopsylla melanoneura</name>
    <dbReference type="NCBI Taxonomy" id="428564"/>
    <lineage>
        <taxon>Eukaryota</taxon>
        <taxon>Metazoa</taxon>
        <taxon>Ecdysozoa</taxon>
        <taxon>Arthropoda</taxon>
        <taxon>Hexapoda</taxon>
        <taxon>Insecta</taxon>
        <taxon>Pterygota</taxon>
        <taxon>Neoptera</taxon>
        <taxon>Paraneoptera</taxon>
        <taxon>Hemiptera</taxon>
        <taxon>Sternorrhyncha</taxon>
        <taxon>Psylloidea</taxon>
        <taxon>Psyllidae</taxon>
        <taxon>Psyllinae</taxon>
        <taxon>Cacopsylla</taxon>
    </lineage>
</organism>